<dbReference type="InterPro" id="IPR015018">
    <property type="entry name" value="DUF1905"/>
</dbReference>
<protein>
    <recommendedName>
        <fullName evidence="3">Bacteriocin-protection, YdeI or OmpD-Associated</fullName>
    </recommendedName>
</protein>
<evidence type="ECO:0000313" key="2">
    <source>
        <dbReference type="Proteomes" id="UP000198891"/>
    </source>
</evidence>
<dbReference type="Proteomes" id="UP000198891">
    <property type="component" value="Unassembled WGS sequence"/>
</dbReference>
<name>A0A1H3QI33_9MICO</name>
<dbReference type="EMBL" id="FNPZ01000002">
    <property type="protein sequence ID" value="SDZ13182.1"/>
    <property type="molecule type" value="Genomic_DNA"/>
</dbReference>
<organism evidence="1 2">
    <name type="scientific">Herbiconiux ginsengi</name>
    <dbReference type="NCBI Taxonomy" id="381665"/>
    <lineage>
        <taxon>Bacteria</taxon>
        <taxon>Bacillati</taxon>
        <taxon>Actinomycetota</taxon>
        <taxon>Actinomycetes</taxon>
        <taxon>Micrococcales</taxon>
        <taxon>Microbacteriaceae</taxon>
        <taxon>Herbiconiux</taxon>
    </lineage>
</organism>
<dbReference type="Pfam" id="PF08922">
    <property type="entry name" value="DUF1905"/>
    <property type="match status" value="1"/>
</dbReference>
<dbReference type="RefSeq" id="WP_092554129.1">
    <property type="nucleotide sequence ID" value="NZ_FNPZ01000002.1"/>
</dbReference>
<evidence type="ECO:0008006" key="3">
    <source>
        <dbReference type="Google" id="ProtNLM"/>
    </source>
</evidence>
<gene>
    <name evidence="1" type="ORF">SAMN05216554_2553</name>
</gene>
<dbReference type="InterPro" id="IPR037079">
    <property type="entry name" value="AF2212/PG0164-like_sf"/>
</dbReference>
<keyword evidence="2" id="KW-1185">Reference proteome</keyword>
<dbReference type="AlphaFoldDB" id="A0A1H3QI33"/>
<reference evidence="1 2" key="1">
    <citation type="submission" date="2016-10" db="EMBL/GenBank/DDBJ databases">
        <authorList>
            <person name="de Groot N.N."/>
        </authorList>
    </citation>
    <scope>NUCLEOTIDE SEQUENCE [LARGE SCALE GENOMIC DNA]</scope>
    <source>
        <strain evidence="1 2">CGMCC 4.3491</strain>
    </source>
</reference>
<dbReference type="OrthoDB" id="2604865at2"/>
<dbReference type="STRING" id="381665.SAMN05216554_2553"/>
<evidence type="ECO:0000313" key="1">
    <source>
        <dbReference type="EMBL" id="SDZ13182.1"/>
    </source>
</evidence>
<proteinExistence type="predicted"/>
<dbReference type="Pfam" id="PF13376">
    <property type="entry name" value="OmdA"/>
    <property type="match status" value="1"/>
</dbReference>
<dbReference type="SUPFAM" id="SSF141694">
    <property type="entry name" value="AF2212/PG0164-like"/>
    <property type="match status" value="1"/>
</dbReference>
<accession>A0A1H3QI33</accession>
<sequence>MKFTSTILASGKTATGIPVPESVVEALDAGKRIPVVVTINGYSYRSSIVFYSGQFLIALSAENRTGAGVAAGDEIEVDVEIDDQPREVDVPADLAAALSQDSDAASAFAALSYSKKRAIVLNVEAAKTPETRQRRVTKALADLV</sequence>
<dbReference type="Gene3D" id="2.40.30.100">
    <property type="entry name" value="AF2212/PG0164-like"/>
    <property type="match status" value="1"/>
</dbReference>